<reference evidence="2 3" key="1">
    <citation type="journal article" date="2016" name="Nat. Commun.">
        <title>Extremotolerant tardigrade genome and improved radiotolerance of human cultured cells by tardigrade-unique protein.</title>
        <authorList>
            <person name="Hashimoto T."/>
            <person name="Horikawa D.D."/>
            <person name="Saito Y."/>
            <person name="Kuwahara H."/>
            <person name="Kozuka-Hata H."/>
            <person name="Shin-I T."/>
            <person name="Minakuchi Y."/>
            <person name="Ohishi K."/>
            <person name="Motoyama A."/>
            <person name="Aizu T."/>
            <person name="Enomoto A."/>
            <person name="Kondo K."/>
            <person name="Tanaka S."/>
            <person name="Hara Y."/>
            <person name="Koshikawa S."/>
            <person name="Sagara H."/>
            <person name="Miura T."/>
            <person name="Yokobori S."/>
            <person name="Miyagawa K."/>
            <person name="Suzuki Y."/>
            <person name="Kubo T."/>
            <person name="Oyama M."/>
            <person name="Kohara Y."/>
            <person name="Fujiyama A."/>
            <person name="Arakawa K."/>
            <person name="Katayama T."/>
            <person name="Toyoda A."/>
            <person name="Kunieda T."/>
        </authorList>
    </citation>
    <scope>NUCLEOTIDE SEQUENCE [LARGE SCALE GENOMIC DNA]</scope>
    <source>
        <strain evidence="2 3">YOKOZUNA-1</strain>
    </source>
</reference>
<accession>A0A1D1V767</accession>
<organism evidence="2 3">
    <name type="scientific">Ramazzottius varieornatus</name>
    <name type="common">Water bear</name>
    <name type="synonym">Tardigrade</name>
    <dbReference type="NCBI Taxonomy" id="947166"/>
    <lineage>
        <taxon>Eukaryota</taxon>
        <taxon>Metazoa</taxon>
        <taxon>Ecdysozoa</taxon>
        <taxon>Tardigrada</taxon>
        <taxon>Eutardigrada</taxon>
        <taxon>Parachela</taxon>
        <taxon>Hypsibioidea</taxon>
        <taxon>Ramazzottiidae</taxon>
        <taxon>Ramazzottius</taxon>
    </lineage>
</organism>
<evidence type="ECO:0000256" key="1">
    <source>
        <dbReference type="SAM" id="MobiDB-lite"/>
    </source>
</evidence>
<evidence type="ECO:0000313" key="2">
    <source>
        <dbReference type="EMBL" id="GAU97541.1"/>
    </source>
</evidence>
<sequence>MAFSAQRKRTFNSHDLRRKKDHKELNAGLGLNRSVHTASLNTTRSYIELCKNLKPTLFSFVGERKWCKPE</sequence>
<proteinExistence type="predicted"/>
<name>A0A1D1V767_RAMVA</name>
<dbReference type="Proteomes" id="UP000186922">
    <property type="component" value="Unassembled WGS sequence"/>
</dbReference>
<protein>
    <submittedName>
        <fullName evidence="2">Uncharacterized protein</fullName>
    </submittedName>
</protein>
<dbReference type="EMBL" id="BDGG01000004">
    <property type="protein sequence ID" value="GAU97541.1"/>
    <property type="molecule type" value="Genomic_DNA"/>
</dbReference>
<feature type="region of interest" description="Disordered" evidence="1">
    <location>
        <begin position="1"/>
        <end position="27"/>
    </location>
</feature>
<comment type="caution">
    <text evidence="2">The sequence shown here is derived from an EMBL/GenBank/DDBJ whole genome shotgun (WGS) entry which is preliminary data.</text>
</comment>
<gene>
    <name evidence="2" type="primary">RvY_08816-1</name>
    <name evidence="2" type="synonym">RvY_08816.1</name>
    <name evidence="2" type="ORF">RvY_08816</name>
</gene>
<dbReference type="AlphaFoldDB" id="A0A1D1V767"/>
<evidence type="ECO:0000313" key="3">
    <source>
        <dbReference type="Proteomes" id="UP000186922"/>
    </source>
</evidence>
<feature type="compositionally biased region" description="Basic residues" evidence="1">
    <location>
        <begin position="1"/>
        <end position="21"/>
    </location>
</feature>
<keyword evidence="3" id="KW-1185">Reference proteome</keyword>